<dbReference type="PROSITE" id="PS51257">
    <property type="entry name" value="PROKAR_LIPOPROTEIN"/>
    <property type="match status" value="1"/>
</dbReference>
<proteinExistence type="predicted"/>
<dbReference type="OrthoDB" id="4421163at2"/>
<organism evidence="3 4">
    <name type="scientific">Corynebacterium terpenotabidum Y-11</name>
    <dbReference type="NCBI Taxonomy" id="1200352"/>
    <lineage>
        <taxon>Bacteria</taxon>
        <taxon>Bacillati</taxon>
        <taxon>Actinomycetota</taxon>
        <taxon>Actinomycetes</taxon>
        <taxon>Mycobacteriales</taxon>
        <taxon>Corynebacteriaceae</taxon>
        <taxon>Corynebacterium</taxon>
    </lineage>
</organism>
<accession>S4XI13</accession>
<feature type="chain" id="PRO_5004525593" description="Oxidoreductase" evidence="2">
    <location>
        <begin position="24"/>
        <end position="282"/>
    </location>
</feature>
<feature type="region of interest" description="Disordered" evidence="1">
    <location>
        <begin position="150"/>
        <end position="172"/>
    </location>
</feature>
<name>S4XI13_9CORY</name>
<protein>
    <recommendedName>
        <fullName evidence="5">Oxidoreductase</fullName>
    </recommendedName>
</protein>
<dbReference type="eggNOG" id="ENOG5030GPJ">
    <property type="taxonomic scope" value="Bacteria"/>
</dbReference>
<evidence type="ECO:0000256" key="1">
    <source>
        <dbReference type="SAM" id="MobiDB-lite"/>
    </source>
</evidence>
<dbReference type="AlphaFoldDB" id="S4XI13"/>
<dbReference type="EMBL" id="CP003696">
    <property type="protein sequence ID" value="AGP31330.1"/>
    <property type="molecule type" value="Genomic_DNA"/>
</dbReference>
<dbReference type="SUPFAM" id="SSF51905">
    <property type="entry name" value="FAD/NAD(P)-binding domain"/>
    <property type="match status" value="1"/>
</dbReference>
<dbReference type="HOGENOM" id="CLU_1088674_0_0_11"/>
<dbReference type="RefSeq" id="WP_020441686.1">
    <property type="nucleotide sequence ID" value="NC_021663.1"/>
</dbReference>
<sequence>MFKTYRRPTVVVIGGGVAGCTSAAECGVAGYATTLVETYSRLGGQYARPGAPSPGTRTALHTPYLRGQGTDGTAESLCRQLSNAVTAPDAPCDGVPGVSVLTGTTAVDAVFDRETGRWAVTLRPADGEAGDDSAPAQVIHADILIRATGNSTPPLRWSNRSGGEPSATAQPTDSLHLHQGVQPVGAPNLLILDAPEPPGAARARRPLDIVEARADHCRRYVRQLEIRGPGTMTVDSASWSAQKSTRRAAVNDLHTIHVGALRFSPATGSETSRRHDSQKKAS</sequence>
<evidence type="ECO:0008006" key="5">
    <source>
        <dbReference type="Google" id="ProtNLM"/>
    </source>
</evidence>
<reference evidence="3 4" key="1">
    <citation type="submission" date="2012-06" db="EMBL/GenBank/DDBJ databases">
        <title>Complete genome sequence of Corynebacterium terpenotabidum Y-11 (=DSM 44721).</title>
        <authorList>
            <person name="Ruckert C."/>
            <person name="Albersmeier A."/>
            <person name="Al-Dilaimi A."/>
            <person name="Szczepanowski R."/>
            <person name="Kalinowski J."/>
        </authorList>
    </citation>
    <scope>NUCLEOTIDE SEQUENCE [LARGE SCALE GENOMIC DNA]</scope>
    <source>
        <strain evidence="3 4">Y-11</strain>
    </source>
</reference>
<dbReference type="STRING" id="1200352.A606_08435"/>
<dbReference type="InterPro" id="IPR036188">
    <property type="entry name" value="FAD/NAD-bd_sf"/>
</dbReference>
<gene>
    <name evidence="3" type="ORF">A606_08435</name>
</gene>
<evidence type="ECO:0000256" key="2">
    <source>
        <dbReference type="SAM" id="SignalP"/>
    </source>
</evidence>
<dbReference type="Pfam" id="PF12831">
    <property type="entry name" value="FAD_oxidored"/>
    <property type="match status" value="1"/>
</dbReference>
<dbReference type="Gene3D" id="3.50.50.60">
    <property type="entry name" value="FAD/NAD(P)-binding domain"/>
    <property type="match status" value="2"/>
</dbReference>
<dbReference type="KEGG" id="cter:A606_08435"/>
<feature type="signal peptide" evidence="2">
    <location>
        <begin position="1"/>
        <end position="23"/>
    </location>
</feature>
<dbReference type="Proteomes" id="UP000014809">
    <property type="component" value="Chromosome"/>
</dbReference>
<evidence type="ECO:0000313" key="4">
    <source>
        <dbReference type="Proteomes" id="UP000014809"/>
    </source>
</evidence>
<dbReference type="PATRIC" id="fig|1200352.3.peg.1715"/>
<keyword evidence="2" id="KW-0732">Signal</keyword>
<keyword evidence="4" id="KW-1185">Reference proteome</keyword>
<evidence type="ECO:0000313" key="3">
    <source>
        <dbReference type="EMBL" id="AGP31330.1"/>
    </source>
</evidence>